<evidence type="ECO:0000313" key="3">
    <source>
        <dbReference type="Proteomes" id="UP000198815"/>
    </source>
</evidence>
<keyword evidence="1" id="KW-1133">Transmembrane helix</keyword>
<keyword evidence="3" id="KW-1185">Reference proteome</keyword>
<feature type="transmembrane region" description="Helical" evidence="1">
    <location>
        <begin position="6"/>
        <end position="28"/>
    </location>
</feature>
<reference evidence="2 3" key="1">
    <citation type="submission" date="2016-10" db="EMBL/GenBank/DDBJ databases">
        <authorList>
            <person name="de Groot N.N."/>
        </authorList>
    </citation>
    <scope>NUCLEOTIDE SEQUENCE [LARGE SCALE GENOMIC DNA]</scope>
    <source>
        <strain evidence="2 3">DSM 16859</strain>
    </source>
</reference>
<feature type="transmembrane region" description="Helical" evidence="1">
    <location>
        <begin position="98"/>
        <end position="119"/>
    </location>
</feature>
<accession>A0A1H9TZP8</accession>
<gene>
    <name evidence="2" type="ORF">SAMN05443377_1332</name>
</gene>
<keyword evidence="1" id="KW-0812">Transmembrane</keyword>
<dbReference type="Proteomes" id="UP000198815">
    <property type="component" value="Unassembled WGS sequence"/>
</dbReference>
<keyword evidence="1" id="KW-0472">Membrane</keyword>
<dbReference type="OrthoDB" id="3737618at2"/>
<organism evidence="2 3">
    <name type="scientific">Propionibacterium cyclohexanicum</name>
    <dbReference type="NCBI Taxonomy" id="64702"/>
    <lineage>
        <taxon>Bacteria</taxon>
        <taxon>Bacillati</taxon>
        <taxon>Actinomycetota</taxon>
        <taxon>Actinomycetes</taxon>
        <taxon>Propionibacteriales</taxon>
        <taxon>Propionibacteriaceae</taxon>
        <taxon>Propionibacterium</taxon>
    </lineage>
</organism>
<evidence type="ECO:0008006" key="4">
    <source>
        <dbReference type="Google" id="ProtNLM"/>
    </source>
</evidence>
<sequence length="127" mass="13603">MQTTKLVSLAAAVTATGLAGWMGIMRFFPEYGGVRPEHVNRWLIVDGIEFTTLAGSASTAHRRPRRSRGWALGAATVIAGDALADVSTSRSGHERRQAVLMAALVEVPCSLGLGSWALIRGRNSDQR</sequence>
<dbReference type="AlphaFoldDB" id="A0A1H9TZP8"/>
<protein>
    <recommendedName>
        <fullName evidence="4">DUF4267 domain-containing protein</fullName>
    </recommendedName>
</protein>
<dbReference type="EMBL" id="FOGZ01000033">
    <property type="protein sequence ID" value="SES02609.1"/>
    <property type="molecule type" value="Genomic_DNA"/>
</dbReference>
<evidence type="ECO:0000313" key="2">
    <source>
        <dbReference type="EMBL" id="SES02609.1"/>
    </source>
</evidence>
<proteinExistence type="predicted"/>
<evidence type="ECO:0000256" key="1">
    <source>
        <dbReference type="SAM" id="Phobius"/>
    </source>
</evidence>
<name>A0A1H9TZP8_9ACTN</name>
<dbReference type="RefSeq" id="WP_091971299.1">
    <property type="nucleotide sequence ID" value="NZ_FOGZ01000033.1"/>
</dbReference>